<organism evidence="1">
    <name type="scientific">Prunus dulcis</name>
    <name type="common">Almond</name>
    <name type="synonym">Amygdalus dulcis</name>
    <dbReference type="NCBI Taxonomy" id="3755"/>
    <lineage>
        <taxon>Eukaryota</taxon>
        <taxon>Viridiplantae</taxon>
        <taxon>Streptophyta</taxon>
        <taxon>Embryophyta</taxon>
        <taxon>Tracheophyta</taxon>
        <taxon>Spermatophyta</taxon>
        <taxon>Magnoliopsida</taxon>
        <taxon>eudicotyledons</taxon>
        <taxon>Gunneridae</taxon>
        <taxon>Pentapetalae</taxon>
        <taxon>rosids</taxon>
        <taxon>fabids</taxon>
        <taxon>Rosales</taxon>
        <taxon>Rosaceae</taxon>
        <taxon>Amygdaloideae</taxon>
        <taxon>Amygdaleae</taxon>
        <taxon>Prunus</taxon>
    </lineage>
</organism>
<evidence type="ECO:0000313" key="1">
    <source>
        <dbReference type="EMBL" id="BBH09458.1"/>
    </source>
</evidence>
<gene>
    <name evidence="1" type="ORF">Prudu_021961</name>
</gene>
<reference evidence="1" key="1">
    <citation type="journal article" date="2019" name="Science">
        <title>Mutation of a bHLH transcription factor allowed almond domestication.</title>
        <authorList>
            <person name="Sanchez-Perez R."/>
            <person name="Pavan S."/>
            <person name="Mazzeo R."/>
            <person name="Moldovan C."/>
            <person name="Aiese Cigliano R."/>
            <person name="Del Cueto J."/>
            <person name="Ricciardi F."/>
            <person name="Lotti C."/>
            <person name="Ricciardi L."/>
            <person name="Dicenta F."/>
            <person name="Lopez-Marques R.L."/>
            <person name="Lindberg Moller B."/>
        </authorList>
    </citation>
    <scope>NUCLEOTIDE SEQUENCE</scope>
</reference>
<dbReference type="AlphaFoldDB" id="A0A4Y1S012"/>
<accession>A0A4Y1S012</accession>
<name>A0A4Y1S012_PRUDU</name>
<dbReference type="PANTHER" id="PTHR31619">
    <property type="entry name" value="4-HYDROXY-3-METHYLBUT-2-ENYL DIPHOSPHATE REDUCTASE, CHLOROPLASTIC"/>
    <property type="match status" value="1"/>
</dbReference>
<proteinExistence type="predicted"/>
<sequence>MRSPLSISCIRLGDIFKTLKANGLEYTLGNVTVKLAEAHGFCWGVERAVQICLRGKKAVP</sequence>
<dbReference type="EMBL" id="AP019304">
    <property type="protein sequence ID" value="BBH09458.1"/>
    <property type="molecule type" value="Genomic_DNA"/>
</dbReference>
<dbReference type="PANTHER" id="PTHR31619:SF5">
    <property type="entry name" value="4-HYDROXY-3-METHYLBUT-2-ENYL DIPHOSPHATE REDUCTASE, CHLOROPLASTIC"/>
    <property type="match status" value="1"/>
</dbReference>
<protein>
    <submittedName>
        <fullName evidence="1">Uncharacterized protein</fullName>
    </submittedName>
</protein>